<dbReference type="Proteomes" id="UP000019335">
    <property type="component" value="Chromosome 1"/>
</dbReference>
<keyword evidence="1" id="KW-0472">Membrane</keyword>
<keyword evidence="1" id="KW-0812">Transmembrane</keyword>
<keyword evidence="3" id="KW-1185">Reference proteome</keyword>
<proteinExistence type="predicted"/>
<feature type="transmembrane region" description="Helical" evidence="1">
    <location>
        <begin position="184"/>
        <end position="211"/>
    </location>
</feature>
<sequence>MGKQDRGSRPLCFKFVVYPDKEGEEGQAEKGKEIRTTWCSDELGLVAGKKEEILQHRSLRFATYPYVLQMSRSGIVFRGHNDMKVLALLAVFLAAVASVSAFLTVPSHRCALSTQSSTANIRKHFGTTSARSARNAMLVMKVMPGGNKGENERLRTLESDSERWFQEQERREANGEIGLLENPAFYTAIFFLCPLVILVASAATGVIPGFISTPSTYSTLDEVKSSLSYGELTSAAEYASGASSLF</sequence>
<dbReference type="EMBL" id="AZIL01000041">
    <property type="protein sequence ID" value="EWM30152.1"/>
    <property type="molecule type" value="Genomic_DNA"/>
</dbReference>
<dbReference type="OrthoDB" id="10346757at2759"/>
<gene>
    <name evidence="2" type="ORF">Naga_100115g10</name>
</gene>
<evidence type="ECO:0000313" key="3">
    <source>
        <dbReference type="Proteomes" id="UP000019335"/>
    </source>
</evidence>
<comment type="caution">
    <text evidence="2">The sequence shown here is derived from an EMBL/GenBank/DDBJ whole genome shotgun (WGS) entry which is preliminary data.</text>
</comment>
<accession>W7TVI3</accession>
<evidence type="ECO:0000313" key="2">
    <source>
        <dbReference type="EMBL" id="EWM30152.1"/>
    </source>
</evidence>
<feature type="transmembrane region" description="Helical" evidence="1">
    <location>
        <begin position="85"/>
        <end position="105"/>
    </location>
</feature>
<organism evidence="2 3">
    <name type="scientific">Nannochloropsis gaditana</name>
    <dbReference type="NCBI Taxonomy" id="72520"/>
    <lineage>
        <taxon>Eukaryota</taxon>
        <taxon>Sar</taxon>
        <taxon>Stramenopiles</taxon>
        <taxon>Ochrophyta</taxon>
        <taxon>Eustigmatophyceae</taxon>
        <taxon>Eustigmatales</taxon>
        <taxon>Monodopsidaceae</taxon>
        <taxon>Nannochloropsis</taxon>
    </lineage>
</organism>
<name>W7TVI3_9STRA</name>
<dbReference type="AlphaFoldDB" id="W7TVI3"/>
<evidence type="ECO:0000256" key="1">
    <source>
        <dbReference type="SAM" id="Phobius"/>
    </source>
</evidence>
<reference evidence="2 3" key="1">
    <citation type="journal article" date="2014" name="Mol. Plant">
        <title>Chromosome Scale Genome Assembly and Transcriptome Profiling of Nannochloropsis gaditana in Nitrogen Depletion.</title>
        <authorList>
            <person name="Corteggiani Carpinelli E."/>
            <person name="Telatin A."/>
            <person name="Vitulo N."/>
            <person name="Forcato C."/>
            <person name="D'Angelo M."/>
            <person name="Schiavon R."/>
            <person name="Vezzi A."/>
            <person name="Giacometti G.M."/>
            <person name="Morosinotto T."/>
            <person name="Valle G."/>
        </authorList>
    </citation>
    <scope>NUCLEOTIDE SEQUENCE [LARGE SCALE GENOMIC DNA]</scope>
    <source>
        <strain evidence="2 3">B-31</strain>
    </source>
</reference>
<protein>
    <submittedName>
        <fullName evidence="2">Uncharacterized protein</fullName>
    </submittedName>
</protein>
<keyword evidence="1" id="KW-1133">Transmembrane helix</keyword>